<dbReference type="AlphaFoldDB" id="A0A0F9LSB7"/>
<accession>A0A0F9LSB7</accession>
<reference evidence="3" key="1">
    <citation type="journal article" date="2015" name="Nature">
        <title>Complex archaea that bridge the gap between prokaryotes and eukaryotes.</title>
        <authorList>
            <person name="Spang A."/>
            <person name="Saw J.H."/>
            <person name="Jorgensen S.L."/>
            <person name="Zaremba-Niedzwiedzka K."/>
            <person name="Martijn J."/>
            <person name="Lind A.E."/>
            <person name="van Eijk R."/>
            <person name="Schleper C."/>
            <person name="Guy L."/>
            <person name="Ettema T.J."/>
        </authorList>
    </citation>
    <scope>NUCLEOTIDE SEQUENCE</scope>
</reference>
<evidence type="ECO:0000256" key="1">
    <source>
        <dbReference type="ARBA" id="ARBA00022441"/>
    </source>
</evidence>
<evidence type="ECO:0000256" key="2">
    <source>
        <dbReference type="ARBA" id="ARBA00022737"/>
    </source>
</evidence>
<gene>
    <name evidence="3" type="ORF">LCGC14_1161590</name>
</gene>
<proteinExistence type="predicted"/>
<dbReference type="PANTHER" id="PTHR46093">
    <property type="entry name" value="ACYL-COA-BINDING DOMAIN-CONTAINING PROTEIN 5"/>
    <property type="match status" value="1"/>
</dbReference>
<dbReference type="PANTHER" id="PTHR46093:SF18">
    <property type="entry name" value="FIBRONECTIN TYPE-III DOMAIN-CONTAINING PROTEIN"/>
    <property type="match status" value="1"/>
</dbReference>
<sequence length="172" mass="19765">MNCQYRIERPISSTDVIKTHIIPETHNITILFGGMDSTGYNRETWIYNHSSNTWTQMNPSTKPSPRNQHSMVYDSTHNIVILFGGVPNLDDTWIYNYSNDDWTNMNPSTKPSGRVRHSMVYDPVNDVVILFGGSPSNDETWIYNYTANTWTMLNPSTKPSQLLHRIVLCIAH</sequence>
<keyword evidence="1" id="KW-0880">Kelch repeat</keyword>
<name>A0A0F9LSB7_9ZZZZ</name>
<dbReference type="Gene3D" id="2.120.10.80">
    <property type="entry name" value="Kelch-type beta propeller"/>
    <property type="match status" value="1"/>
</dbReference>
<keyword evidence="2" id="KW-0677">Repeat</keyword>
<protein>
    <recommendedName>
        <fullName evidence="4">Galactose oxidase-like Early set domain-containing protein</fullName>
    </recommendedName>
</protein>
<dbReference type="EMBL" id="LAZR01005669">
    <property type="protein sequence ID" value="KKM98084.1"/>
    <property type="molecule type" value="Genomic_DNA"/>
</dbReference>
<evidence type="ECO:0000313" key="3">
    <source>
        <dbReference type="EMBL" id="KKM98084.1"/>
    </source>
</evidence>
<dbReference type="SUPFAM" id="SSF117281">
    <property type="entry name" value="Kelch motif"/>
    <property type="match status" value="1"/>
</dbReference>
<comment type="caution">
    <text evidence="3">The sequence shown here is derived from an EMBL/GenBank/DDBJ whole genome shotgun (WGS) entry which is preliminary data.</text>
</comment>
<organism evidence="3">
    <name type="scientific">marine sediment metagenome</name>
    <dbReference type="NCBI Taxonomy" id="412755"/>
    <lineage>
        <taxon>unclassified sequences</taxon>
        <taxon>metagenomes</taxon>
        <taxon>ecological metagenomes</taxon>
    </lineage>
</organism>
<dbReference type="InterPro" id="IPR015915">
    <property type="entry name" value="Kelch-typ_b-propeller"/>
</dbReference>
<dbReference type="Pfam" id="PF24681">
    <property type="entry name" value="Kelch_KLHDC2_KLHL20_DRC7"/>
    <property type="match status" value="1"/>
</dbReference>
<evidence type="ECO:0008006" key="4">
    <source>
        <dbReference type="Google" id="ProtNLM"/>
    </source>
</evidence>